<sequence length="74" mass="8260">MKTRWMKRKAAINRLTTAVKQCTAVMAGLNESMNEPRLRAMLRNVRAASGVDCDNTARRDVPQGRQVAEESANL</sequence>
<dbReference type="EMBL" id="LAZR01000417">
    <property type="protein sequence ID" value="KKN69865.1"/>
    <property type="molecule type" value="Genomic_DNA"/>
</dbReference>
<reference evidence="2" key="1">
    <citation type="journal article" date="2015" name="Nature">
        <title>Complex archaea that bridge the gap between prokaryotes and eukaryotes.</title>
        <authorList>
            <person name="Spang A."/>
            <person name="Saw J.H."/>
            <person name="Jorgensen S.L."/>
            <person name="Zaremba-Niedzwiedzka K."/>
            <person name="Martijn J."/>
            <person name="Lind A.E."/>
            <person name="van Eijk R."/>
            <person name="Schleper C."/>
            <person name="Guy L."/>
            <person name="Ettema T.J."/>
        </authorList>
    </citation>
    <scope>NUCLEOTIDE SEQUENCE</scope>
</reference>
<organism evidence="2">
    <name type="scientific">marine sediment metagenome</name>
    <dbReference type="NCBI Taxonomy" id="412755"/>
    <lineage>
        <taxon>unclassified sequences</taxon>
        <taxon>metagenomes</taxon>
        <taxon>ecological metagenomes</taxon>
    </lineage>
</organism>
<name>A0A0F9SLH7_9ZZZZ</name>
<accession>A0A0F9SLH7</accession>
<feature type="region of interest" description="Disordered" evidence="1">
    <location>
        <begin position="54"/>
        <end position="74"/>
    </location>
</feature>
<protein>
    <submittedName>
        <fullName evidence="2">Uncharacterized protein</fullName>
    </submittedName>
</protein>
<evidence type="ECO:0000256" key="1">
    <source>
        <dbReference type="SAM" id="MobiDB-lite"/>
    </source>
</evidence>
<comment type="caution">
    <text evidence="2">The sequence shown here is derived from an EMBL/GenBank/DDBJ whole genome shotgun (WGS) entry which is preliminary data.</text>
</comment>
<proteinExistence type="predicted"/>
<evidence type="ECO:0000313" key="2">
    <source>
        <dbReference type="EMBL" id="KKN69865.1"/>
    </source>
</evidence>
<dbReference type="AlphaFoldDB" id="A0A0F9SLH7"/>
<gene>
    <name evidence="2" type="ORF">LCGC14_0436890</name>
</gene>